<dbReference type="GO" id="GO:0071555">
    <property type="term" value="P:cell wall organization"/>
    <property type="evidence" value="ECO:0007669"/>
    <property type="project" value="UniProtKB-KW"/>
</dbReference>
<dbReference type="Pfam" id="PF08245">
    <property type="entry name" value="Mur_ligase_M"/>
    <property type="match status" value="1"/>
</dbReference>
<evidence type="ECO:0000256" key="12">
    <source>
        <dbReference type="ARBA" id="ARBA00023316"/>
    </source>
</evidence>
<evidence type="ECO:0000256" key="8">
    <source>
        <dbReference type="ARBA" id="ARBA00022840"/>
    </source>
</evidence>
<dbReference type="GO" id="GO:0005737">
    <property type="term" value="C:cytoplasm"/>
    <property type="evidence" value="ECO:0007669"/>
    <property type="project" value="UniProtKB-SubCell"/>
</dbReference>
<name>A0A926F8X5_9FIRM</name>
<dbReference type="Pfam" id="PF02875">
    <property type="entry name" value="Mur_ligase_C"/>
    <property type="match status" value="1"/>
</dbReference>
<dbReference type="Gene3D" id="3.90.190.20">
    <property type="entry name" value="Mur ligase, C-terminal domain"/>
    <property type="match status" value="1"/>
</dbReference>
<dbReference type="InterPro" id="IPR005758">
    <property type="entry name" value="UDP-N-AcMur_Ala_ligase_MurC"/>
</dbReference>
<dbReference type="GO" id="GO:0051301">
    <property type="term" value="P:cell division"/>
    <property type="evidence" value="ECO:0007669"/>
    <property type="project" value="UniProtKB-KW"/>
</dbReference>
<comment type="pathway">
    <text evidence="2 14">Cell wall biogenesis; peptidoglycan biosynthesis.</text>
</comment>
<evidence type="ECO:0000256" key="11">
    <source>
        <dbReference type="ARBA" id="ARBA00023306"/>
    </source>
</evidence>
<proteinExistence type="inferred from homology"/>
<dbReference type="InterPro" id="IPR036615">
    <property type="entry name" value="Mur_ligase_C_dom_sf"/>
</dbReference>
<evidence type="ECO:0000256" key="9">
    <source>
        <dbReference type="ARBA" id="ARBA00022960"/>
    </source>
</evidence>
<evidence type="ECO:0000259" key="16">
    <source>
        <dbReference type="Pfam" id="PF02875"/>
    </source>
</evidence>
<keyword evidence="9 14" id="KW-0133">Cell shape</keyword>
<dbReference type="AlphaFoldDB" id="A0A926F8X5"/>
<comment type="function">
    <text evidence="14">Cell wall formation.</text>
</comment>
<dbReference type="Gene3D" id="3.40.1190.10">
    <property type="entry name" value="Mur-like, catalytic domain"/>
    <property type="match status" value="1"/>
</dbReference>
<dbReference type="RefSeq" id="WP_262431201.1">
    <property type="nucleotide sequence ID" value="NZ_JACRTE010000001.1"/>
</dbReference>
<evidence type="ECO:0000256" key="6">
    <source>
        <dbReference type="ARBA" id="ARBA00022618"/>
    </source>
</evidence>
<evidence type="ECO:0000256" key="3">
    <source>
        <dbReference type="ARBA" id="ARBA00012211"/>
    </source>
</evidence>
<evidence type="ECO:0000256" key="2">
    <source>
        <dbReference type="ARBA" id="ARBA00004752"/>
    </source>
</evidence>
<keyword evidence="7 14" id="KW-0547">Nucleotide-binding</keyword>
<evidence type="ECO:0000256" key="14">
    <source>
        <dbReference type="HAMAP-Rule" id="MF_00046"/>
    </source>
</evidence>
<gene>
    <name evidence="14" type="primary">murC</name>
    <name evidence="18" type="ORF">H8706_01380</name>
</gene>
<dbReference type="InterPro" id="IPR036565">
    <property type="entry name" value="Mur-like_cat_sf"/>
</dbReference>
<dbReference type="EC" id="6.3.2.8" evidence="3 14"/>
<evidence type="ECO:0000256" key="7">
    <source>
        <dbReference type="ARBA" id="ARBA00022741"/>
    </source>
</evidence>
<comment type="subcellular location">
    <subcellularLocation>
        <location evidence="1 14">Cytoplasm</location>
    </subcellularLocation>
</comment>
<dbReference type="GO" id="GO:0005524">
    <property type="term" value="F:ATP binding"/>
    <property type="evidence" value="ECO:0007669"/>
    <property type="project" value="UniProtKB-UniRule"/>
</dbReference>
<keyword evidence="10 14" id="KW-0573">Peptidoglycan synthesis</keyword>
<comment type="caution">
    <text evidence="18">The sequence shown here is derived from an EMBL/GenBank/DDBJ whole genome shotgun (WGS) entry which is preliminary data.</text>
</comment>
<protein>
    <recommendedName>
        <fullName evidence="3 14">UDP-N-acetylmuramate--L-alanine ligase</fullName>
        <ecNumber evidence="3 14">6.3.2.8</ecNumber>
    </recommendedName>
    <alternativeName>
        <fullName evidence="14">UDP-N-acetylmuramoyl-L-alanine synthetase</fullName>
    </alternativeName>
</protein>
<feature type="domain" description="Mur ligase N-terminal catalytic" evidence="15">
    <location>
        <begin position="6"/>
        <end position="103"/>
    </location>
</feature>
<sequence length="447" mass="48889">MKENYIHFIGIGGISMSSLAHILLHSGKKVSGSDTAKTHLTDELEALGAKISIGQRAENITNPDLVVYTAAISDDNEELCAARNKGIRCIERAYLLGEIMKRYGMPIAVSGTHGKTTTTSMLAHVLLSADADPTVTVGGELDAIGGNLRLGNSKYFLTEACEYHRSFLRFFPKMGIILNVDADHLDYFKDIDEIKETFCDFARLLPDDGCLIVSHDNKNALETAKCAKCKVVTFGINGGDVTAQNIKYDNYARYEFDVCVNGKTIEHIKLNVCGEHNVLNALAAFAAGYELGFGTDKIKKGLELFGGTHRRFELKGEKNGFTVVDDYAHHPTEIEATLTTAKIGKKGDVWCVFQPHTYSRTKALLNDFARALSIVDKVIVTDIYAAREKDTGIVSAKDLADITDGAVYIKKFEDIADYVLKNAKPGDTVITMGAGTVWKVGDIILNK</sequence>
<dbReference type="Pfam" id="PF01225">
    <property type="entry name" value="Mur_ligase"/>
    <property type="match status" value="1"/>
</dbReference>
<reference evidence="18" key="1">
    <citation type="submission" date="2020-08" db="EMBL/GenBank/DDBJ databases">
        <title>Genome public.</title>
        <authorList>
            <person name="Liu C."/>
            <person name="Sun Q."/>
        </authorList>
    </citation>
    <scope>NUCLEOTIDE SEQUENCE</scope>
    <source>
        <strain evidence="18">NSJ-50</strain>
    </source>
</reference>
<keyword evidence="11 14" id="KW-0131">Cell cycle</keyword>
<dbReference type="SUPFAM" id="SSF53244">
    <property type="entry name" value="MurD-like peptide ligases, peptide-binding domain"/>
    <property type="match status" value="1"/>
</dbReference>
<keyword evidence="8 14" id="KW-0067">ATP-binding</keyword>
<evidence type="ECO:0000256" key="13">
    <source>
        <dbReference type="ARBA" id="ARBA00047833"/>
    </source>
</evidence>
<dbReference type="Proteomes" id="UP000647416">
    <property type="component" value="Unassembled WGS sequence"/>
</dbReference>
<dbReference type="PANTHER" id="PTHR43445:SF3">
    <property type="entry name" value="UDP-N-ACETYLMURAMATE--L-ALANINE LIGASE"/>
    <property type="match status" value="1"/>
</dbReference>
<keyword evidence="19" id="KW-1185">Reference proteome</keyword>
<dbReference type="InterPro" id="IPR004101">
    <property type="entry name" value="Mur_ligase_C"/>
</dbReference>
<dbReference type="Gene3D" id="3.40.50.720">
    <property type="entry name" value="NAD(P)-binding Rossmann-like Domain"/>
    <property type="match status" value="1"/>
</dbReference>
<keyword evidence="5 14" id="KW-0436">Ligase</keyword>
<dbReference type="PANTHER" id="PTHR43445">
    <property type="entry name" value="UDP-N-ACETYLMURAMATE--L-ALANINE LIGASE-RELATED"/>
    <property type="match status" value="1"/>
</dbReference>
<feature type="binding site" evidence="14">
    <location>
        <begin position="111"/>
        <end position="117"/>
    </location>
    <ligand>
        <name>ATP</name>
        <dbReference type="ChEBI" id="CHEBI:30616"/>
    </ligand>
</feature>
<feature type="domain" description="Mur ligase C-terminal" evidence="16">
    <location>
        <begin position="310"/>
        <end position="435"/>
    </location>
</feature>
<comment type="similarity">
    <text evidence="14">Belongs to the MurCDEF family.</text>
</comment>
<dbReference type="InterPro" id="IPR050061">
    <property type="entry name" value="MurCDEF_pg_biosynth"/>
</dbReference>
<evidence type="ECO:0000256" key="1">
    <source>
        <dbReference type="ARBA" id="ARBA00004496"/>
    </source>
</evidence>
<feature type="domain" description="Mur ligase central" evidence="17">
    <location>
        <begin position="109"/>
        <end position="287"/>
    </location>
</feature>
<dbReference type="HAMAP" id="MF_00046">
    <property type="entry name" value="MurC"/>
    <property type="match status" value="1"/>
</dbReference>
<keyword evidence="6 14" id="KW-0132">Cell division</keyword>
<evidence type="ECO:0000256" key="5">
    <source>
        <dbReference type="ARBA" id="ARBA00022598"/>
    </source>
</evidence>
<evidence type="ECO:0000313" key="19">
    <source>
        <dbReference type="Proteomes" id="UP000647416"/>
    </source>
</evidence>
<comment type="catalytic activity">
    <reaction evidence="13 14">
        <text>UDP-N-acetyl-alpha-D-muramate + L-alanine + ATP = UDP-N-acetyl-alpha-D-muramoyl-L-alanine + ADP + phosphate + H(+)</text>
        <dbReference type="Rhea" id="RHEA:23372"/>
        <dbReference type="ChEBI" id="CHEBI:15378"/>
        <dbReference type="ChEBI" id="CHEBI:30616"/>
        <dbReference type="ChEBI" id="CHEBI:43474"/>
        <dbReference type="ChEBI" id="CHEBI:57972"/>
        <dbReference type="ChEBI" id="CHEBI:70757"/>
        <dbReference type="ChEBI" id="CHEBI:83898"/>
        <dbReference type="ChEBI" id="CHEBI:456216"/>
        <dbReference type="EC" id="6.3.2.8"/>
    </reaction>
</comment>
<accession>A0A926F8X5</accession>
<keyword evidence="4 14" id="KW-0963">Cytoplasm</keyword>
<dbReference type="NCBIfam" id="TIGR01082">
    <property type="entry name" value="murC"/>
    <property type="match status" value="1"/>
</dbReference>
<evidence type="ECO:0000256" key="10">
    <source>
        <dbReference type="ARBA" id="ARBA00022984"/>
    </source>
</evidence>
<evidence type="ECO:0000259" key="17">
    <source>
        <dbReference type="Pfam" id="PF08245"/>
    </source>
</evidence>
<dbReference type="GO" id="GO:0009252">
    <property type="term" value="P:peptidoglycan biosynthetic process"/>
    <property type="evidence" value="ECO:0007669"/>
    <property type="project" value="UniProtKB-UniRule"/>
</dbReference>
<dbReference type="GO" id="GO:0008763">
    <property type="term" value="F:UDP-N-acetylmuramate-L-alanine ligase activity"/>
    <property type="evidence" value="ECO:0007669"/>
    <property type="project" value="UniProtKB-UniRule"/>
</dbReference>
<dbReference type="SUPFAM" id="SSF51984">
    <property type="entry name" value="MurCD N-terminal domain"/>
    <property type="match status" value="1"/>
</dbReference>
<dbReference type="SUPFAM" id="SSF53623">
    <property type="entry name" value="MurD-like peptide ligases, catalytic domain"/>
    <property type="match status" value="1"/>
</dbReference>
<dbReference type="InterPro" id="IPR000713">
    <property type="entry name" value="Mur_ligase_N"/>
</dbReference>
<dbReference type="InterPro" id="IPR013221">
    <property type="entry name" value="Mur_ligase_cen"/>
</dbReference>
<dbReference type="EMBL" id="JACRTE010000001">
    <property type="protein sequence ID" value="MBC8595521.1"/>
    <property type="molecule type" value="Genomic_DNA"/>
</dbReference>
<organism evidence="18 19">
    <name type="scientific">Qingrenia yutianensis</name>
    <dbReference type="NCBI Taxonomy" id="2763676"/>
    <lineage>
        <taxon>Bacteria</taxon>
        <taxon>Bacillati</taxon>
        <taxon>Bacillota</taxon>
        <taxon>Clostridia</taxon>
        <taxon>Eubacteriales</taxon>
        <taxon>Oscillospiraceae</taxon>
        <taxon>Qingrenia</taxon>
    </lineage>
</organism>
<evidence type="ECO:0000259" key="15">
    <source>
        <dbReference type="Pfam" id="PF01225"/>
    </source>
</evidence>
<evidence type="ECO:0000313" key="18">
    <source>
        <dbReference type="EMBL" id="MBC8595521.1"/>
    </source>
</evidence>
<keyword evidence="12 14" id="KW-0961">Cell wall biogenesis/degradation</keyword>
<evidence type="ECO:0000256" key="4">
    <source>
        <dbReference type="ARBA" id="ARBA00022490"/>
    </source>
</evidence>
<dbReference type="GO" id="GO:0008360">
    <property type="term" value="P:regulation of cell shape"/>
    <property type="evidence" value="ECO:0007669"/>
    <property type="project" value="UniProtKB-KW"/>
</dbReference>